<protein>
    <recommendedName>
        <fullName evidence="7">ZIP family metal transporter</fullName>
    </recommendedName>
</protein>
<comment type="caution">
    <text evidence="6">The sequence shown here is derived from an EMBL/GenBank/DDBJ whole genome shotgun (WGS) entry which is preliminary data.</text>
</comment>
<dbReference type="PANTHER" id="PTHR16950:SF16">
    <property type="entry name" value="ZINC TRANSPORTER ZIP13"/>
    <property type="match status" value="1"/>
</dbReference>
<keyword evidence="3 5" id="KW-1133">Transmembrane helix</keyword>
<gene>
    <name evidence="6" type="ORF">S01H1_20380</name>
</gene>
<dbReference type="Pfam" id="PF02535">
    <property type="entry name" value="Zip"/>
    <property type="match status" value="1"/>
</dbReference>
<evidence type="ECO:0000256" key="2">
    <source>
        <dbReference type="ARBA" id="ARBA00022692"/>
    </source>
</evidence>
<name>X0U1E9_9ZZZZ</name>
<comment type="subcellular location">
    <subcellularLocation>
        <location evidence="1">Membrane</location>
        <topology evidence="1">Multi-pass membrane protein</topology>
    </subcellularLocation>
</comment>
<evidence type="ECO:0008006" key="7">
    <source>
        <dbReference type="Google" id="ProtNLM"/>
    </source>
</evidence>
<organism evidence="6">
    <name type="scientific">marine sediment metagenome</name>
    <dbReference type="NCBI Taxonomy" id="412755"/>
    <lineage>
        <taxon>unclassified sequences</taxon>
        <taxon>metagenomes</taxon>
        <taxon>ecological metagenomes</taxon>
    </lineage>
</organism>
<evidence type="ECO:0000313" key="6">
    <source>
        <dbReference type="EMBL" id="GAF99354.1"/>
    </source>
</evidence>
<evidence type="ECO:0000256" key="3">
    <source>
        <dbReference type="ARBA" id="ARBA00022989"/>
    </source>
</evidence>
<evidence type="ECO:0000256" key="4">
    <source>
        <dbReference type="ARBA" id="ARBA00023136"/>
    </source>
</evidence>
<proteinExistence type="predicted"/>
<keyword evidence="2 5" id="KW-0812">Transmembrane</keyword>
<dbReference type="GO" id="GO:0046873">
    <property type="term" value="F:metal ion transmembrane transporter activity"/>
    <property type="evidence" value="ECO:0007669"/>
    <property type="project" value="InterPro"/>
</dbReference>
<dbReference type="PANTHER" id="PTHR16950">
    <property type="entry name" value="ZINC TRANSPORTER SLC39A7 HISTIDINE-RICH MEMBRANE PROTEIN KE4"/>
    <property type="match status" value="1"/>
</dbReference>
<feature type="transmembrane region" description="Helical" evidence="5">
    <location>
        <begin position="12"/>
        <end position="30"/>
    </location>
</feature>
<reference evidence="6" key="1">
    <citation type="journal article" date="2014" name="Front. Microbiol.">
        <title>High frequency of phylogenetically diverse reductive dehalogenase-homologous genes in deep subseafloor sedimentary metagenomes.</title>
        <authorList>
            <person name="Kawai M."/>
            <person name="Futagami T."/>
            <person name="Toyoda A."/>
            <person name="Takaki Y."/>
            <person name="Nishi S."/>
            <person name="Hori S."/>
            <person name="Arai W."/>
            <person name="Tsubouchi T."/>
            <person name="Morono Y."/>
            <person name="Uchiyama I."/>
            <person name="Ito T."/>
            <person name="Fujiyama A."/>
            <person name="Inagaki F."/>
            <person name="Takami H."/>
        </authorList>
    </citation>
    <scope>NUCLEOTIDE SEQUENCE</scope>
    <source>
        <strain evidence="6">Expedition CK06-06</strain>
    </source>
</reference>
<feature type="transmembrane region" description="Helical" evidence="5">
    <location>
        <begin position="174"/>
        <end position="194"/>
    </location>
</feature>
<dbReference type="GO" id="GO:0016020">
    <property type="term" value="C:membrane"/>
    <property type="evidence" value="ECO:0007669"/>
    <property type="project" value="UniProtKB-SubCell"/>
</dbReference>
<dbReference type="InterPro" id="IPR003689">
    <property type="entry name" value="ZIP"/>
</dbReference>
<evidence type="ECO:0000256" key="1">
    <source>
        <dbReference type="ARBA" id="ARBA00004141"/>
    </source>
</evidence>
<dbReference type="AlphaFoldDB" id="X0U1E9"/>
<feature type="transmembrane region" description="Helical" evidence="5">
    <location>
        <begin position="116"/>
        <end position="135"/>
    </location>
</feature>
<dbReference type="EMBL" id="BARS01011143">
    <property type="protein sequence ID" value="GAF99354.1"/>
    <property type="molecule type" value="Genomic_DNA"/>
</dbReference>
<feature type="transmembrane region" description="Helical" evidence="5">
    <location>
        <begin position="141"/>
        <end position="162"/>
    </location>
</feature>
<sequence>HLLPEAAGEGSFGLGMSAGILLGIIVFFVLEKFVHWHHCGAAEVGECPKAFATTNLVGDGLHNFIDGMIIAGSYLISVPLGIATTLAVVFHEIPQEIGDFGVLVHAGYTRRKALQFNFMSASLAIVGALAVLVIGGQVPELVTYLIPFTAGGFIYIAASDLIPELQKETQPGRSAIQLAGLVLGLLVMAGLVLLE</sequence>
<feature type="non-terminal residue" evidence="6">
    <location>
        <position position="1"/>
    </location>
</feature>
<evidence type="ECO:0000256" key="5">
    <source>
        <dbReference type="SAM" id="Phobius"/>
    </source>
</evidence>
<keyword evidence="4 5" id="KW-0472">Membrane</keyword>
<accession>X0U1E9</accession>